<dbReference type="Gene3D" id="1.10.510.10">
    <property type="entry name" value="Transferase(Phosphotransferase) domain 1"/>
    <property type="match status" value="1"/>
</dbReference>
<comment type="caution">
    <text evidence="5">The sequence shown here is derived from an EMBL/GenBank/DDBJ whole genome shotgun (WGS) entry which is preliminary data.</text>
</comment>
<dbReference type="PANTHER" id="PTHR45647:SF93">
    <property type="entry name" value="KINASE WITH ADENINE NUCLEOTIDE ALPHA HYDROLASES-LIKE DOMAIN-CONTAINING PROTEIN"/>
    <property type="match status" value="1"/>
</dbReference>
<dbReference type="GO" id="GO:0061630">
    <property type="term" value="F:ubiquitin protein ligase activity"/>
    <property type="evidence" value="ECO:0007669"/>
    <property type="project" value="UniProtKB-EC"/>
</dbReference>
<gene>
    <name evidence="5" type="ORF">A2U01_0017776</name>
</gene>
<evidence type="ECO:0000256" key="2">
    <source>
        <dbReference type="ARBA" id="ARBA00012483"/>
    </source>
</evidence>
<feature type="non-terminal residue" evidence="5">
    <location>
        <position position="1"/>
    </location>
</feature>
<organism evidence="5 6">
    <name type="scientific">Trifolium medium</name>
    <dbReference type="NCBI Taxonomy" id="97028"/>
    <lineage>
        <taxon>Eukaryota</taxon>
        <taxon>Viridiplantae</taxon>
        <taxon>Streptophyta</taxon>
        <taxon>Embryophyta</taxon>
        <taxon>Tracheophyta</taxon>
        <taxon>Spermatophyta</taxon>
        <taxon>Magnoliopsida</taxon>
        <taxon>eudicotyledons</taxon>
        <taxon>Gunneridae</taxon>
        <taxon>Pentapetalae</taxon>
        <taxon>rosids</taxon>
        <taxon>fabids</taxon>
        <taxon>Fabales</taxon>
        <taxon>Fabaceae</taxon>
        <taxon>Papilionoideae</taxon>
        <taxon>50 kb inversion clade</taxon>
        <taxon>NPAAA clade</taxon>
        <taxon>Hologalegina</taxon>
        <taxon>IRL clade</taxon>
        <taxon>Trifolieae</taxon>
        <taxon>Trifolium</taxon>
    </lineage>
</organism>
<dbReference type="AlphaFoldDB" id="A0A392NAB3"/>
<evidence type="ECO:0000256" key="4">
    <source>
        <dbReference type="SAM" id="MobiDB-lite"/>
    </source>
</evidence>
<feature type="compositionally biased region" description="Basic and acidic residues" evidence="4">
    <location>
        <begin position="96"/>
        <end position="105"/>
    </location>
</feature>
<proteinExistence type="predicted"/>
<comment type="catalytic activity">
    <reaction evidence="1">
        <text>S-ubiquitinyl-[E2 ubiquitin-conjugating enzyme]-L-cysteine + [acceptor protein]-L-lysine = [E2 ubiquitin-conjugating enzyme]-L-cysteine + N(6)-ubiquitinyl-[acceptor protein]-L-lysine.</text>
        <dbReference type="EC" id="2.3.2.27"/>
    </reaction>
</comment>
<evidence type="ECO:0000256" key="3">
    <source>
        <dbReference type="ARBA" id="ARBA00022786"/>
    </source>
</evidence>
<dbReference type="PANTHER" id="PTHR45647">
    <property type="entry name" value="OS02G0152300 PROTEIN"/>
    <property type="match status" value="1"/>
</dbReference>
<evidence type="ECO:0000313" key="6">
    <source>
        <dbReference type="Proteomes" id="UP000265520"/>
    </source>
</evidence>
<dbReference type="EMBL" id="LXQA010033257">
    <property type="protein sequence ID" value="MCH96787.1"/>
    <property type="molecule type" value="Genomic_DNA"/>
</dbReference>
<evidence type="ECO:0000256" key="1">
    <source>
        <dbReference type="ARBA" id="ARBA00000900"/>
    </source>
</evidence>
<evidence type="ECO:0000313" key="5">
    <source>
        <dbReference type="EMBL" id="MCH96787.1"/>
    </source>
</evidence>
<dbReference type="InterPro" id="IPR051348">
    <property type="entry name" value="U-box_ubiquitin_ligases"/>
</dbReference>
<protein>
    <recommendedName>
        <fullName evidence="2">RING-type E3 ubiquitin transferase</fullName>
        <ecNumber evidence="2">2.3.2.27</ecNumber>
    </recommendedName>
</protein>
<dbReference type="Proteomes" id="UP000265520">
    <property type="component" value="Unassembled WGS sequence"/>
</dbReference>
<sequence>NYVSKISDVGLARLVPPSVADNIITAKPPMGLAHHVKKAVENDQIEEILDPVVTDWPVEEALSFAKLALSCTELSKKDRPNLATVVLPELNRLRDLGDTDNHVFTDTKNNSHTPRPPMAT</sequence>
<accession>A0A392NAB3</accession>
<name>A0A392NAB3_9FABA</name>
<reference evidence="5 6" key="1">
    <citation type="journal article" date="2018" name="Front. Plant Sci.">
        <title>Red Clover (Trifolium pratense) and Zigzag Clover (T. medium) - A Picture of Genomic Similarities and Differences.</title>
        <authorList>
            <person name="Dluhosova J."/>
            <person name="Istvanek J."/>
            <person name="Nedelnik J."/>
            <person name="Repkova J."/>
        </authorList>
    </citation>
    <scope>NUCLEOTIDE SEQUENCE [LARGE SCALE GENOMIC DNA]</scope>
    <source>
        <strain evidence="6">cv. 10/8</strain>
        <tissue evidence="5">Leaf</tissue>
    </source>
</reference>
<keyword evidence="3" id="KW-0833">Ubl conjugation pathway</keyword>
<keyword evidence="6" id="KW-1185">Reference proteome</keyword>
<dbReference type="EC" id="2.3.2.27" evidence="2"/>
<feature type="region of interest" description="Disordered" evidence="4">
    <location>
        <begin position="96"/>
        <end position="120"/>
    </location>
</feature>